<evidence type="ECO:0000256" key="1">
    <source>
        <dbReference type="ARBA" id="ARBA00023015"/>
    </source>
</evidence>
<organism evidence="5 6">
    <name type="scientific">Rhizobium etli 8C-3</name>
    <dbReference type="NCBI Taxonomy" id="538025"/>
    <lineage>
        <taxon>Bacteria</taxon>
        <taxon>Pseudomonadati</taxon>
        <taxon>Pseudomonadota</taxon>
        <taxon>Alphaproteobacteria</taxon>
        <taxon>Hyphomicrobiales</taxon>
        <taxon>Rhizobiaceae</taxon>
        <taxon>Rhizobium/Agrobacterium group</taxon>
        <taxon>Rhizobium</taxon>
    </lineage>
</organism>
<evidence type="ECO:0000256" key="2">
    <source>
        <dbReference type="ARBA" id="ARBA00023125"/>
    </source>
</evidence>
<keyword evidence="2" id="KW-0238">DNA-binding</keyword>
<feature type="domain" description="HTH araC/xylS-type" evidence="4">
    <location>
        <begin position="230"/>
        <end position="328"/>
    </location>
</feature>
<dbReference type="Gene3D" id="1.10.10.60">
    <property type="entry name" value="Homeodomain-like"/>
    <property type="match status" value="2"/>
</dbReference>
<evidence type="ECO:0000256" key="3">
    <source>
        <dbReference type="ARBA" id="ARBA00023163"/>
    </source>
</evidence>
<dbReference type="GO" id="GO:0043565">
    <property type="term" value="F:sequence-specific DNA binding"/>
    <property type="evidence" value="ECO:0007669"/>
    <property type="project" value="InterPro"/>
</dbReference>
<dbReference type="EMBL" id="CP017242">
    <property type="protein sequence ID" value="APO77033.1"/>
    <property type="molecule type" value="Genomic_DNA"/>
</dbReference>
<dbReference type="Proteomes" id="UP000185109">
    <property type="component" value="Plasmid pRsp8C3a"/>
</dbReference>
<sequence>MIRMPEPSRNLPIPTDGNTLSRDGRVLTWPHNQPEARVSSSLLAAVTAYIEEQGGGQGLFPTPIEGFNIVRSFQAMMPMRALYRPSLCVVIQGAKEIHFGDDRLDYGALECLVVSVELPAKGRIVEASPEAPYVGVTIDFDVATMREVLEQLDTPPVPASDPGPCVFVGKVDEPLADCLLRLIRMTKTPKAIPILYPSVMREICYWLLSGPHGAELCKLALPESNIERVAKAISTLHVNFAQTLRIEQLAEIARMSPSSFHQHFKALTSMSPLQFQKQLRLLEARRLMVAEAANVAEAAYQVGYESASQFSREYSRTFGAAPKQDVMNQQRLYSKYASRKVQSA</sequence>
<geneLocation type="plasmid" evidence="6">
    <name>prsp8c3a</name>
</geneLocation>
<proteinExistence type="predicted"/>
<evidence type="ECO:0000259" key="4">
    <source>
        <dbReference type="PROSITE" id="PS01124"/>
    </source>
</evidence>
<dbReference type="PROSITE" id="PS01124">
    <property type="entry name" value="HTH_ARAC_FAMILY_2"/>
    <property type="match status" value="1"/>
</dbReference>
<dbReference type="InterPro" id="IPR018060">
    <property type="entry name" value="HTH_AraC"/>
</dbReference>
<dbReference type="SMART" id="SM00342">
    <property type="entry name" value="HTH_ARAC"/>
    <property type="match status" value="1"/>
</dbReference>
<dbReference type="PANTHER" id="PTHR43436">
    <property type="entry name" value="ARAC-FAMILY TRANSCRIPTIONAL REGULATOR"/>
    <property type="match status" value="1"/>
</dbReference>
<dbReference type="GO" id="GO:0003700">
    <property type="term" value="F:DNA-binding transcription factor activity"/>
    <property type="evidence" value="ECO:0007669"/>
    <property type="project" value="InterPro"/>
</dbReference>
<dbReference type="InterPro" id="IPR018062">
    <property type="entry name" value="HTH_AraC-typ_CS"/>
</dbReference>
<accession>A0A1L5PAC1</accession>
<dbReference type="InterPro" id="IPR009057">
    <property type="entry name" value="Homeodomain-like_sf"/>
</dbReference>
<reference evidence="5 6" key="1">
    <citation type="submission" date="2016-09" db="EMBL/GenBank/DDBJ databases">
        <title>The complete genome sequences of Rhizobium gallicum, symbiovars gallicum and phaseoli, symbionts associated to common bean (Phaseolus vulgaris).</title>
        <authorList>
            <person name="Bustos P."/>
            <person name="Santamaria R.I."/>
            <person name="Perez-Carrascal O.M."/>
            <person name="Juarez S."/>
            <person name="Lozano L."/>
            <person name="Martinez-Flores I."/>
            <person name="Martinez-Romero E."/>
            <person name="Cevallos M."/>
            <person name="Romero D."/>
            <person name="Davila G."/>
            <person name="Gonzalez V."/>
        </authorList>
    </citation>
    <scope>NUCLEOTIDE SEQUENCE [LARGE SCALE GENOMIC DNA]</scope>
    <source>
        <strain evidence="5 6">8C-3</strain>
        <plasmid evidence="6">Plasmid prsp8c3a</plasmid>
    </source>
</reference>
<dbReference type="SUPFAM" id="SSF46689">
    <property type="entry name" value="Homeodomain-like"/>
    <property type="match status" value="2"/>
</dbReference>
<gene>
    <name evidence="5" type="ORF">AM571_PA00147</name>
</gene>
<dbReference type="InterPro" id="IPR009594">
    <property type="entry name" value="Tscrpt_reg_HTH_AraC_N"/>
</dbReference>
<dbReference type="AlphaFoldDB" id="A0A1L5PAC1"/>
<dbReference type="PROSITE" id="PS00041">
    <property type="entry name" value="HTH_ARAC_FAMILY_1"/>
    <property type="match status" value="1"/>
</dbReference>
<evidence type="ECO:0000313" key="5">
    <source>
        <dbReference type="EMBL" id="APO77033.1"/>
    </source>
</evidence>
<dbReference type="Pfam" id="PF12833">
    <property type="entry name" value="HTH_18"/>
    <property type="match status" value="1"/>
</dbReference>
<dbReference type="PANTHER" id="PTHR43436:SF1">
    <property type="entry name" value="TRANSCRIPTIONAL REGULATORY PROTEIN"/>
    <property type="match status" value="1"/>
</dbReference>
<keyword evidence="5" id="KW-0614">Plasmid</keyword>
<name>A0A1L5PAC1_RHIET</name>
<keyword evidence="3" id="KW-0804">Transcription</keyword>
<protein>
    <submittedName>
        <fullName evidence="5">AraC family transcriptional regulator protein</fullName>
    </submittedName>
</protein>
<dbReference type="Pfam" id="PF06719">
    <property type="entry name" value="AraC_N"/>
    <property type="match status" value="1"/>
</dbReference>
<evidence type="ECO:0000313" key="6">
    <source>
        <dbReference type="Proteomes" id="UP000185109"/>
    </source>
</evidence>
<keyword evidence="1" id="KW-0805">Transcription regulation</keyword>